<comment type="subcellular location">
    <subcellularLocation>
        <location evidence="1">Nucleus</location>
    </subcellularLocation>
</comment>
<evidence type="ECO:0000256" key="5">
    <source>
        <dbReference type="SAM" id="MobiDB-lite"/>
    </source>
</evidence>
<dbReference type="InParanoid" id="A0A409WAR5"/>
<dbReference type="InterPro" id="IPR021740">
    <property type="entry name" value="Velvet"/>
</dbReference>
<dbReference type="PROSITE" id="PS51821">
    <property type="entry name" value="VELVET"/>
    <property type="match status" value="1"/>
</dbReference>
<dbReference type="EMBL" id="NHYE01005244">
    <property type="protein sequence ID" value="PPQ75604.1"/>
    <property type="molecule type" value="Genomic_DNA"/>
</dbReference>
<reference evidence="7 8" key="1">
    <citation type="journal article" date="2018" name="Evol. Lett.">
        <title>Horizontal gene cluster transfer increased hallucinogenic mushroom diversity.</title>
        <authorList>
            <person name="Reynolds H.T."/>
            <person name="Vijayakumar V."/>
            <person name="Gluck-Thaler E."/>
            <person name="Korotkin H.B."/>
            <person name="Matheny P.B."/>
            <person name="Slot J.C."/>
        </authorList>
    </citation>
    <scope>NUCLEOTIDE SEQUENCE [LARGE SCALE GENOMIC DNA]</scope>
    <source>
        <strain evidence="7 8">SRW20</strain>
    </source>
</reference>
<keyword evidence="4" id="KW-0539">Nucleus</keyword>
<feature type="region of interest" description="Disordered" evidence="5">
    <location>
        <begin position="380"/>
        <end position="402"/>
    </location>
</feature>
<dbReference type="Proteomes" id="UP000284706">
    <property type="component" value="Unassembled WGS sequence"/>
</dbReference>
<organism evidence="7 8">
    <name type="scientific">Gymnopilus dilepis</name>
    <dbReference type="NCBI Taxonomy" id="231916"/>
    <lineage>
        <taxon>Eukaryota</taxon>
        <taxon>Fungi</taxon>
        <taxon>Dikarya</taxon>
        <taxon>Basidiomycota</taxon>
        <taxon>Agaricomycotina</taxon>
        <taxon>Agaricomycetes</taxon>
        <taxon>Agaricomycetidae</taxon>
        <taxon>Agaricales</taxon>
        <taxon>Agaricineae</taxon>
        <taxon>Hymenogastraceae</taxon>
        <taxon>Gymnopilus</taxon>
    </lineage>
</organism>
<dbReference type="STRING" id="231916.A0A409WAR5"/>
<sequence length="402" mass="44983">MYKAQTLICQIRMFSQYNSSTQPLSSSSQPQVTPTYPQQAAYLASATHSGMSERLTPPLLQPRRGSHLIGRPIFFTSGPFQGRTIRMELEEIQQAQLGRKFVLQSSHPEVGLMLIYFLLGRDRYARVDRRPLDPPPVVLLRMFELARSGTDAEEEIEIDSDVQVLGLLCTVDLFPVPDPESVTAMNCDPSPSAASTPPSQTIFYSSPSPSSPHSHSPRGAHVYQSYTSELPFSFPEPGSRMRSFSNQFSGYIMPSEEAPDIVYRLDGFPIAESSKQTTALVGATFVQPVVMEYRGKKGIMFVFADLAVKIEGHFILRYRVFDIFGRPFIDSSDLAISAECYGGKFRVYSTKEFPGLPASTELTKRLSLYGVRLNIRVNERRRRKAQNSEGNSSPLSTYDDEQ</sequence>
<evidence type="ECO:0000256" key="2">
    <source>
        <dbReference type="ARBA" id="ARBA00023015"/>
    </source>
</evidence>
<proteinExistence type="predicted"/>
<dbReference type="Gene3D" id="2.60.40.3960">
    <property type="entry name" value="Velvet domain"/>
    <property type="match status" value="1"/>
</dbReference>
<dbReference type="AlphaFoldDB" id="A0A409WAR5"/>
<dbReference type="PANTHER" id="PTHR33572:SF3">
    <property type="entry name" value="VELVET COMPLEX SUBUNIT B"/>
    <property type="match status" value="1"/>
</dbReference>
<gene>
    <name evidence="7" type="ORF">CVT26_002494</name>
</gene>
<comment type="caution">
    <text evidence="7">The sequence shown here is derived from an EMBL/GenBank/DDBJ whole genome shotgun (WGS) entry which is preliminary data.</text>
</comment>
<evidence type="ECO:0000313" key="8">
    <source>
        <dbReference type="Proteomes" id="UP000284706"/>
    </source>
</evidence>
<protein>
    <recommendedName>
        <fullName evidence="6">Velvet domain-containing protein</fullName>
    </recommendedName>
</protein>
<dbReference type="OrthoDB" id="5599552at2759"/>
<dbReference type="Pfam" id="PF11754">
    <property type="entry name" value="Velvet"/>
    <property type="match status" value="1"/>
</dbReference>
<feature type="region of interest" description="Disordered" evidence="5">
    <location>
        <begin position="186"/>
        <end position="220"/>
    </location>
</feature>
<accession>A0A409WAR5</accession>
<dbReference type="GO" id="GO:0005634">
    <property type="term" value="C:nucleus"/>
    <property type="evidence" value="ECO:0007669"/>
    <property type="project" value="UniProtKB-SubCell"/>
</dbReference>
<dbReference type="InterPro" id="IPR037525">
    <property type="entry name" value="Velvet_dom"/>
</dbReference>
<keyword evidence="3" id="KW-0804">Transcription</keyword>
<keyword evidence="8" id="KW-1185">Reference proteome</keyword>
<keyword evidence="2" id="KW-0805">Transcription regulation</keyword>
<feature type="compositionally biased region" description="Polar residues" evidence="5">
    <location>
        <begin position="387"/>
        <end position="396"/>
    </location>
</feature>
<evidence type="ECO:0000259" key="6">
    <source>
        <dbReference type="PROSITE" id="PS51821"/>
    </source>
</evidence>
<evidence type="ECO:0000256" key="1">
    <source>
        <dbReference type="ARBA" id="ARBA00004123"/>
    </source>
</evidence>
<dbReference type="InterPro" id="IPR038491">
    <property type="entry name" value="Velvet_dom_sf"/>
</dbReference>
<evidence type="ECO:0000256" key="3">
    <source>
        <dbReference type="ARBA" id="ARBA00023163"/>
    </source>
</evidence>
<name>A0A409WAR5_9AGAR</name>
<evidence type="ECO:0000256" key="4">
    <source>
        <dbReference type="ARBA" id="ARBA00023242"/>
    </source>
</evidence>
<feature type="domain" description="Velvet" evidence="6">
    <location>
        <begin position="82"/>
        <end position="376"/>
    </location>
</feature>
<dbReference type="PANTHER" id="PTHR33572">
    <property type="entry name" value="SPORE DEVELOPMENT REGULATOR VOSA"/>
    <property type="match status" value="1"/>
</dbReference>
<evidence type="ECO:0000313" key="7">
    <source>
        <dbReference type="EMBL" id="PPQ75604.1"/>
    </source>
</evidence>
<feature type="compositionally biased region" description="Low complexity" evidence="5">
    <location>
        <begin position="189"/>
        <end position="214"/>
    </location>
</feature>